<feature type="compositionally biased region" description="Low complexity" evidence="2">
    <location>
        <begin position="1075"/>
        <end position="1096"/>
    </location>
</feature>
<evidence type="ECO:0000256" key="2">
    <source>
        <dbReference type="SAM" id="MobiDB-lite"/>
    </source>
</evidence>
<organism evidence="3 4">
    <name type="scientific">Chrysochromulina tobinii</name>
    <dbReference type="NCBI Taxonomy" id="1460289"/>
    <lineage>
        <taxon>Eukaryota</taxon>
        <taxon>Haptista</taxon>
        <taxon>Haptophyta</taxon>
        <taxon>Prymnesiophyceae</taxon>
        <taxon>Prymnesiales</taxon>
        <taxon>Chrysochromulinaceae</taxon>
        <taxon>Chrysochromulina</taxon>
    </lineage>
</organism>
<name>A0A0M0K0S0_9EUKA</name>
<protein>
    <submittedName>
        <fullName evidence="3">Uncharacterized protein</fullName>
    </submittedName>
</protein>
<dbReference type="Proteomes" id="UP000037460">
    <property type="component" value="Unassembled WGS sequence"/>
</dbReference>
<keyword evidence="1" id="KW-0175">Coiled coil</keyword>
<feature type="coiled-coil region" evidence="1">
    <location>
        <begin position="631"/>
        <end position="690"/>
    </location>
</feature>
<dbReference type="AlphaFoldDB" id="A0A0M0K0S0"/>
<sequence length="1123" mass="123566">MPMLDPMLPEVARPSSRAYTPAASPRVTAAALAPAQEEVRRLNAHETPAAILAAAEADLRQAERENAQRTAEQQRAALGNFPEILPPLPLPPLTAPGGAPAIEPSPPGVPRMGSSMSSRRTTAMAPRAEGGRVALARAARRTSQLLVLASHDAPSEEAIRKTRRDVYADVGRDQLPVRTAEGSEALLSTEEQFRQSLIASHPGVENAAGLPLASYQPPGPAGVNSLPPMDPTVAQSLGGSQRSQVEAAVLERTRQLNRLFEDQVKKQYEVMKKEVAKLALAHQKDVQGLDERFKAKMAGLASRLAAIEAAEARMRALEQENEDMKAEVERMHGVIADVDKEGERLRQEIRKRDVRIEELLKEIEALKARNAKAAEEEAERQRQQETNRREMEAVIDGLKHQLERKRADLLAMQKRLVSAKTAYDEEVVRKQREVTEMEGSLSALQGHTAKMANFASQIQGEILKRETDMKVQLGLMKNTIAFALFIDEALQIDLTDPQTTKLFVNPVVVSPSGVTYSRGTLDELVSEANAKGVPPVCPVSGMEISSFAENQVVNSILSRYVFKQQVTNDVMVALHDFQRAAPAGEQDQPLEEYLKRMKEMMAKRLEEAHQEQLAVTKAGLTQQIELKKIEFNNVKSSASELEKQLQETKSAFEAFKKEALGKQTAHDDALAVARDDLSKTREEAKALHDRNAELLTHVSELGAKLQGLEEGAEDDAEPLTAETSNPKVHKVRKAEVIRLQAENERLQKALDEAIVAAAPNEEKIAGIREQLGEAQRELSAQQQMTLKAKEESEELHQRLKKLQGEQASAANDIKREQLKNDQLRKDLRDVQENCEQKGRLIPELELKVKRLEQDSSKLRERLAGKETLSNEQAVELTKLQEQLAELNSAAERNERSLTLTREQALEAKQAATTAEEQQALLRAQHELLQAAHEKKKAEAAVLADKFTKADAACQVLQQRLRESGKDPEASLELRPLKDVQRAAGVHDTLRPMPNIQVLNELNATIVDFQEKLKEPRTVIKKMHEVTILEVDDSLPPEEEPAPARSGAGQLLTSRPVSRGGDLSGRPVSRGGQPAGSVSPRPVSRVGSSRLSRPVSRGDAKGLGLGPLGDARPLTPGSPRGEGE</sequence>
<evidence type="ECO:0000313" key="3">
    <source>
        <dbReference type="EMBL" id="KOO32197.1"/>
    </source>
</evidence>
<reference evidence="4" key="1">
    <citation type="journal article" date="2015" name="PLoS Genet.">
        <title>Genome Sequence and Transcriptome Analyses of Chrysochromulina tobin: Metabolic Tools for Enhanced Algal Fitness in the Prominent Order Prymnesiales (Haptophyceae).</title>
        <authorList>
            <person name="Hovde B.T."/>
            <person name="Deodato C.R."/>
            <person name="Hunsperger H.M."/>
            <person name="Ryken S.A."/>
            <person name="Yost W."/>
            <person name="Jha R.K."/>
            <person name="Patterson J."/>
            <person name="Monnat R.J. Jr."/>
            <person name="Barlow S.B."/>
            <person name="Starkenburg S.R."/>
            <person name="Cattolico R.A."/>
        </authorList>
    </citation>
    <scope>NUCLEOTIDE SEQUENCE</scope>
    <source>
        <strain evidence="4">CCMP291</strain>
    </source>
</reference>
<evidence type="ECO:0000256" key="1">
    <source>
        <dbReference type="SAM" id="Coils"/>
    </source>
</evidence>
<accession>A0A0M0K0S0</accession>
<feature type="region of interest" description="Disordered" evidence="2">
    <location>
        <begin position="1"/>
        <end position="22"/>
    </location>
</feature>
<feature type="coiled-coil region" evidence="1">
    <location>
        <begin position="300"/>
        <end position="415"/>
    </location>
</feature>
<comment type="caution">
    <text evidence="3">The sequence shown here is derived from an EMBL/GenBank/DDBJ whole genome shotgun (WGS) entry which is preliminary data.</text>
</comment>
<keyword evidence="4" id="KW-1185">Reference proteome</keyword>
<dbReference type="Gene3D" id="1.10.287.1490">
    <property type="match status" value="1"/>
</dbReference>
<feature type="coiled-coil region" evidence="1">
    <location>
        <begin position="736"/>
        <end position="896"/>
    </location>
</feature>
<proteinExistence type="predicted"/>
<dbReference type="PANTHER" id="PTHR45615">
    <property type="entry name" value="MYOSIN HEAVY CHAIN, NON-MUSCLE"/>
    <property type="match status" value="1"/>
</dbReference>
<gene>
    <name evidence="3" type="ORF">Ctob_003230</name>
</gene>
<feature type="region of interest" description="Disordered" evidence="2">
    <location>
        <begin position="1030"/>
        <end position="1123"/>
    </location>
</feature>
<dbReference type="PANTHER" id="PTHR45615:SF80">
    <property type="entry name" value="GRIP DOMAIN-CONTAINING PROTEIN"/>
    <property type="match status" value="1"/>
</dbReference>
<dbReference type="EMBL" id="JWZX01001827">
    <property type="protein sequence ID" value="KOO32197.1"/>
    <property type="molecule type" value="Genomic_DNA"/>
</dbReference>
<evidence type="ECO:0000313" key="4">
    <source>
        <dbReference type="Proteomes" id="UP000037460"/>
    </source>
</evidence>
<feature type="region of interest" description="Disordered" evidence="2">
    <location>
        <begin position="95"/>
        <end position="116"/>
    </location>
</feature>
<feature type="compositionally biased region" description="Acidic residues" evidence="2">
    <location>
        <begin position="1030"/>
        <end position="1040"/>
    </location>
</feature>